<dbReference type="InterPro" id="IPR029753">
    <property type="entry name" value="D-isomer_DH_CS"/>
</dbReference>
<dbReference type="CDD" id="cd12173">
    <property type="entry name" value="PGDH_4"/>
    <property type="match status" value="1"/>
</dbReference>
<dbReference type="Gene3D" id="3.30.70.260">
    <property type="match status" value="1"/>
</dbReference>
<comment type="catalytic activity">
    <reaction evidence="8 9">
        <text>(2R)-3-phosphoglycerate + NAD(+) = 3-phosphooxypyruvate + NADH + H(+)</text>
        <dbReference type="Rhea" id="RHEA:12641"/>
        <dbReference type="ChEBI" id="CHEBI:15378"/>
        <dbReference type="ChEBI" id="CHEBI:18110"/>
        <dbReference type="ChEBI" id="CHEBI:57540"/>
        <dbReference type="ChEBI" id="CHEBI:57945"/>
        <dbReference type="ChEBI" id="CHEBI:58272"/>
        <dbReference type="EC" id="1.1.1.95"/>
    </reaction>
</comment>
<dbReference type="FunFam" id="3.30.70.260:FF:000008">
    <property type="entry name" value="D-3-phosphoglycerate dehydrogenase, chloroplastic"/>
    <property type="match status" value="1"/>
</dbReference>
<dbReference type="Pfam" id="PF19304">
    <property type="entry name" value="PGDH_inter"/>
    <property type="match status" value="1"/>
</dbReference>
<evidence type="ECO:0000256" key="1">
    <source>
        <dbReference type="ARBA" id="ARBA00003800"/>
    </source>
</evidence>
<organism evidence="11 12">
    <name type="scientific">Sphingobium ummariense RL-3</name>
    <dbReference type="NCBI Taxonomy" id="1346791"/>
    <lineage>
        <taxon>Bacteria</taxon>
        <taxon>Pseudomonadati</taxon>
        <taxon>Pseudomonadota</taxon>
        <taxon>Alphaproteobacteria</taxon>
        <taxon>Sphingomonadales</taxon>
        <taxon>Sphingomonadaceae</taxon>
        <taxon>Sphingobium</taxon>
    </lineage>
</organism>
<evidence type="ECO:0000256" key="2">
    <source>
        <dbReference type="ARBA" id="ARBA00005216"/>
    </source>
</evidence>
<comment type="pathway">
    <text evidence="2 9">Amino-acid biosynthesis; L-serine biosynthesis; L-serine from 3-phospho-D-glycerate: step 1/3.</text>
</comment>
<protein>
    <recommendedName>
        <fullName evidence="4 9">D-3-phosphoglycerate dehydrogenase</fullName>
        <ecNumber evidence="9">1.1.1.95</ecNumber>
    </recommendedName>
</protein>
<evidence type="ECO:0000256" key="7">
    <source>
        <dbReference type="ARBA" id="ARBA00048126"/>
    </source>
</evidence>
<dbReference type="InterPro" id="IPR045865">
    <property type="entry name" value="ACT-like_dom_sf"/>
</dbReference>
<evidence type="ECO:0000256" key="4">
    <source>
        <dbReference type="ARBA" id="ARBA00021582"/>
    </source>
</evidence>
<dbReference type="InterPro" id="IPR002912">
    <property type="entry name" value="ACT_dom"/>
</dbReference>
<dbReference type="InterPro" id="IPR036291">
    <property type="entry name" value="NAD(P)-bd_dom_sf"/>
</dbReference>
<name>T0IYF7_9SPHN</name>
<dbReference type="InterPro" id="IPR006140">
    <property type="entry name" value="D-isomer_DH_NAD-bd"/>
</dbReference>
<comment type="caution">
    <text evidence="11">The sequence shown here is derived from an EMBL/GenBank/DDBJ whole genome shotgun (WGS) entry which is preliminary data.</text>
</comment>
<dbReference type="PROSITE" id="PS51671">
    <property type="entry name" value="ACT"/>
    <property type="match status" value="1"/>
</dbReference>
<sequence>MPKVLISDKMDPNAAAIFRERGVEVDEITGKTPDELKAIIGQYDGLAIRSSTKVTKDILDAATNLKVVGRAGIGVDNVDIPAASAKGVVVMNTPFGNSITTAEHAIALMFALARQLPEANAQTQQGLWPKNGFMGVEVTGKTLGLIGAGNIGSIVASRALGLKMKVVAFDPFLTPERAVEMGVEKADLDTLLAKADFITLHTPLTDQTRNILSRENLAKTKKGVRIINCARGGLIDEAALKDALDSGQVAGAALDVFETEPAKASPLFGTPNFICTPHLGASTNEAQVNVALQVAEQMADFLVSGGVTNALNMPSLSAEEAPKLKPYMALAEKLGSLVGQLGGDAITGVAVEVEGHAAELNPKPITAAVLAGLMRVYSDTVNMVNAPFLAKERGLDVREVRHDREGDYQTLLRVTITTANGDKSVAGTLFGHAQPRLVELFGIKVEADLDGTMLYIVNQDAPGFIGRLGSTLGEAQVNIGTFHLGRRNQGGEAVLLLSVDGTVTQQVLDAICKLTGVKTVKLLRFAA</sequence>
<evidence type="ECO:0000313" key="11">
    <source>
        <dbReference type="EMBL" id="EQB33840.1"/>
    </source>
</evidence>
<dbReference type="PANTHER" id="PTHR42938">
    <property type="entry name" value="FORMATE DEHYDROGENASE 1"/>
    <property type="match status" value="1"/>
</dbReference>
<dbReference type="FunFam" id="3.30.1330.90:FF:000003">
    <property type="entry name" value="D-3-phosphoglycerate dehydrogenase"/>
    <property type="match status" value="1"/>
</dbReference>
<dbReference type="InterPro" id="IPR045626">
    <property type="entry name" value="PGDH_ASB_dom"/>
</dbReference>
<comment type="similarity">
    <text evidence="3 9">Belongs to the D-isomer specific 2-hydroxyacid dehydrogenase family.</text>
</comment>
<dbReference type="InterPro" id="IPR029009">
    <property type="entry name" value="ASB_dom_sf"/>
</dbReference>
<evidence type="ECO:0000256" key="8">
    <source>
        <dbReference type="ARBA" id="ARBA00048731"/>
    </source>
</evidence>
<dbReference type="GO" id="GO:0004617">
    <property type="term" value="F:phosphoglycerate dehydrogenase activity"/>
    <property type="evidence" value="ECO:0007669"/>
    <property type="project" value="UniProtKB-UniRule"/>
</dbReference>
<keyword evidence="9" id="KW-0718">Serine biosynthesis</keyword>
<dbReference type="Gene3D" id="3.40.50.720">
    <property type="entry name" value="NAD(P)-binding Rossmann-like Domain"/>
    <property type="match status" value="2"/>
</dbReference>
<keyword evidence="5 9" id="KW-0560">Oxidoreductase</keyword>
<dbReference type="InterPro" id="IPR006139">
    <property type="entry name" value="D-isomer_2_OHA_DH_cat_dom"/>
</dbReference>
<dbReference type="SUPFAM" id="SSF143548">
    <property type="entry name" value="Serine metabolism enzymes domain"/>
    <property type="match status" value="1"/>
</dbReference>
<dbReference type="NCBIfam" id="TIGR01327">
    <property type="entry name" value="PGDH"/>
    <property type="match status" value="1"/>
</dbReference>
<dbReference type="CDD" id="cd04902">
    <property type="entry name" value="ACT_3PGDH-xct"/>
    <property type="match status" value="1"/>
</dbReference>
<dbReference type="InterPro" id="IPR006236">
    <property type="entry name" value="PGDH"/>
</dbReference>
<evidence type="ECO:0000256" key="5">
    <source>
        <dbReference type="ARBA" id="ARBA00023002"/>
    </source>
</evidence>
<reference evidence="11 12" key="1">
    <citation type="journal article" date="2013" name="Genome Announc.">
        <title>Draft Genome Sequence of Sphingobium ummariense Strain RL-3, a Hexachlorocyclohexane-Degrading Bacterium.</title>
        <authorList>
            <person name="Kohli P."/>
            <person name="Dua A."/>
            <person name="Sangwan N."/>
            <person name="Oldach P."/>
            <person name="Khurana J.P."/>
            <person name="Lal R."/>
        </authorList>
    </citation>
    <scope>NUCLEOTIDE SEQUENCE [LARGE SCALE GENOMIC DNA]</scope>
    <source>
        <strain evidence="11 12">RL-3</strain>
    </source>
</reference>
<dbReference type="Proteomes" id="UP000015523">
    <property type="component" value="Unassembled WGS sequence"/>
</dbReference>
<evidence type="ECO:0000313" key="12">
    <source>
        <dbReference type="Proteomes" id="UP000015523"/>
    </source>
</evidence>
<evidence type="ECO:0000256" key="9">
    <source>
        <dbReference type="RuleBase" id="RU363003"/>
    </source>
</evidence>
<comment type="function">
    <text evidence="1">Catalyzes the reversible oxidation of 3-phospho-D-glycerate to 3-phosphonooxypyruvate, the first step of the phosphorylated L-serine biosynthesis pathway. Also catalyzes the reversible oxidation of 2-hydroxyglutarate to 2-oxoglutarate.</text>
</comment>
<dbReference type="SUPFAM" id="SSF52283">
    <property type="entry name" value="Formate/glycerate dehydrogenase catalytic domain-like"/>
    <property type="match status" value="1"/>
</dbReference>
<dbReference type="Pfam" id="PF02826">
    <property type="entry name" value="2-Hacid_dh_C"/>
    <property type="match status" value="1"/>
</dbReference>
<dbReference type="GO" id="GO:0006564">
    <property type="term" value="P:L-serine biosynthetic process"/>
    <property type="evidence" value="ECO:0007669"/>
    <property type="project" value="UniProtKB-UniRule"/>
</dbReference>
<dbReference type="eggNOG" id="COG0111">
    <property type="taxonomic scope" value="Bacteria"/>
</dbReference>
<keyword evidence="6 9" id="KW-0520">NAD</keyword>
<accession>T0IYF7</accession>
<dbReference type="UniPathway" id="UPA00135">
    <property type="reaction ID" value="UER00196"/>
</dbReference>
<dbReference type="PATRIC" id="fig|1346791.3.peg.427"/>
<proteinExistence type="inferred from homology"/>
<dbReference type="PANTHER" id="PTHR42938:SF47">
    <property type="entry name" value="HYDROXYPYRUVATE REDUCTASE"/>
    <property type="match status" value="1"/>
</dbReference>
<dbReference type="Pfam" id="PF01842">
    <property type="entry name" value="ACT"/>
    <property type="match status" value="1"/>
</dbReference>
<dbReference type="PROSITE" id="PS00671">
    <property type="entry name" value="D_2_HYDROXYACID_DH_3"/>
    <property type="match status" value="1"/>
</dbReference>
<evidence type="ECO:0000256" key="6">
    <source>
        <dbReference type="ARBA" id="ARBA00023027"/>
    </source>
</evidence>
<dbReference type="FunFam" id="3.40.50.720:FF:000021">
    <property type="entry name" value="D-3-phosphoglycerate dehydrogenase"/>
    <property type="match status" value="1"/>
</dbReference>
<dbReference type="SUPFAM" id="SSF51735">
    <property type="entry name" value="NAD(P)-binding Rossmann-fold domains"/>
    <property type="match status" value="1"/>
</dbReference>
<dbReference type="PROSITE" id="PS00670">
    <property type="entry name" value="D_2_HYDROXYACID_DH_2"/>
    <property type="match status" value="1"/>
</dbReference>
<evidence type="ECO:0000259" key="10">
    <source>
        <dbReference type="PROSITE" id="PS51671"/>
    </source>
</evidence>
<dbReference type="Pfam" id="PF00389">
    <property type="entry name" value="2-Hacid_dh"/>
    <property type="match status" value="1"/>
</dbReference>
<dbReference type="AlphaFoldDB" id="T0IYF7"/>
<dbReference type="EC" id="1.1.1.95" evidence="9"/>
<keyword evidence="12" id="KW-1185">Reference proteome</keyword>
<dbReference type="SUPFAM" id="SSF55021">
    <property type="entry name" value="ACT-like"/>
    <property type="match status" value="1"/>
</dbReference>
<keyword evidence="9" id="KW-0028">Amino-acid biosynthesis</keyword>
<dbReference type="RefSeq" id="WP_021316465.1">
    <property type="nucleotide sequence ID" value="NZ_AUWY01000023.1"/>
</dbReference>
<gene>
    <name evidence="11" type="ORF">M529_02180</name>
</gene>
<dbReference type="OrthoDB" id="9793626at2"/>
<dbReference type="STRING" id="1346791.M529_02180"/>
<dbReference type="GO" id="GO:0051287">
    <property type="term" value="F:NAD binding"/>
    <property type="evidence" value="ECO:0007669"/>
    <property type="project" value="UniProtKB-UniRule"/>
</dbReference>
<feature type="domain" description="ACT" evidence="10">
    <location>
        <begin position="453"/>
        <end position="525"/>
    </location>
</feature>
<dbReference type="EMBL" id="AUWY01000023">
    <property type="protein sequence ID" value="EQB33840.1"/>
    <property type="molecule type" value="Genomic_DNA"/>
</dbReference>
<comment type="catalytic activity">
    <reaction evidence="7">
        <text>(R)-2-hydroxyglutarate + NAD(+) = 2-oxoglutarate + NADH + H(+)</text>
        <dbReference type="Rhea" id="RHEA:49612"/>
        <dbReference type="ChEBI" id="CHEBI:15378"/>
        <dbReference type="ChEBI" id="CHEBI:15801"/>
        <dbReference type="ChEBI" id="CHEBI:16810"/>
        <dbReference type="ChEBI" id="CHEBI:57540"/>
        <dbReference type="ChEBI" id="CHEBI:57945"/>
        <dbReference type="EC" id="1.1.1.399"/>
    </reaction>
</comment>
<dbReference type="Gene3D" id="3.30.1330.90">
    <property type="entry name" value="D-3-phosphoglycerate dehydrogenase, domain 3"/>
    <property type="match status" value="1"/>
</dbReference>
<evidence type="ECO:0000256" key="3">
    <source>
        <dbReference type="ARBA" id="ARBA00005854"/>
    </source>
</evidence>